<dbReference type="PANTHER" id="PTHR43283:SF17">
    <property type="entry name" value="(LOVD), PUTATIVE (AFU_ORTHOLOGUE AFUA_5G00920)-RELATED"/>
    <property type="match status" value="1"/>
</dbReference>
<proteinExistence type="inferred from homology"/>
<evidence type="ECO:0000313" key="5">
    <source>
        <dbReference type="Proteomes" id="UP000701801"/>
    </source>
</evidence>
<dbReference type="AlphaFoldDB" id="A0A9N9M3S3"/>
<evidence type="ECO:0000259" key="3">
    <source>
        <dbReference type="Pfam" id="PF00144"/>
    </source>
</evidence>
<keyword evidence="2" id="KW-0378">Hydrolase</keyword>
<dbReference type="GO" id="GO:0016787">
    <property type="term" value="F:hydrolase activity"/>
    <property type="evidence" value="ECO:0007669"/>
    <property type="project" value="UniProtKB-KW"/>
</dbReference>
<accession>A0A9N9M3S3</accession>
<comment type="caution">
    <text evidence="4">The sequence shown here is derived from an EMBL/GenBank/DDBJ whole genome shotgun (WGS) entry which is preliminary data.</text>
</comment>
<dbReference type="PANTHER" id="PTHR43283">
    <property type="entry name" value="BETA-LACTAMASE-RELATED"/>
    <property type="match status" value="1"/>
</dbReference>
<organism evidence="4 5">
    <name type="scientific">Hymenoscyphus albidus</name>
    <dbReference type="NCBI Taxonomy" id="595503"/>
    <lineage>
        <taxon>Eukaryota</taxon>
        <taxon>Fungi</taxon>
        <taxon>Dikarya</taxon>
        <taxon>Ascomycota</taxon>
        <taxon>Pezizomycotina</taxon>
        <taxon>Leotiomycetes</taxon>
        <taxon>Helotiales</taxon>
        <taxon>Helotiaceae</taxon>
        <taxon>Hymenoscyphus</taxon>
    </lineage>
</organism>
<evidence type="ECO:0000256" key="1">
    <source>
        <dbReference type="ARBA" id="ARBA00009009"/>
    </source>
</evidence>
<dbReference type="InterPro" id="IPR050789">
    <property type="entry name" value="Diverse_Enzym_Activities"/>
</dbReference>
<dbReference type="InterPro" id="IPR001466">
    <property type="entry name" value="Beta-lactam-related"/>
</dbReference>
<dbReference type="InterPro" id="IPR012338">
    <property type="entry name" value="Beta-lactam/transpept-like"/>
</dbReference>
<reference evidence="4" key="1">
    <citation type="submission" date="2021-07" db="EMBL/GenBank/DDBJ databases">
        <authorList>
            <person name="Durling M."/>
        </authorList>
    </citation>
    <scope>NUCLEOTIDE SEQUENCE</scope>
</reference>
<dbReference type="EMBL" id="CAJVRM010000733">
    <property type="protein sequence ID" value="CAG8983666.1"/>
    <property type="molecule type" value="Genomic_DNA"/>
</dbReference>
<protein>
    <recommendedName>
        <fullName evidence="3">Beta-lactamase-related domain-containing protein</fullName>
    </recommendedName>
</protein>
<evidence type="ECO:0000256" key="2">
    <source>
        <dbReference type="ARBA" id="ARBA00022801"/>
    </source>
</evidence>
<feature type="domain" description="Beta-lactamase-related" evidence="3">
    <location>
        <begin position="1"/>
        <end position="58"/>
    </location>
</feature>
<name>A0A9N9M3S3_9HELO</name>
<feature type="domain" description="Beta-lactamase-related" evidence="3">
    <location>
        <begin position="73"/>
        <end position="256"/>
    </location>
</feature>
<dbReference type="Pfam" id="PF00144">
    <property type="entry name" value="Beta-lactamase"/>
    <property type="match status" value="2"/>
</dbReference>
<dbReference type="Gene3D" id="3.40.710.10">
    <property type="entry name" value="DD-peptidase/beta-lactamase superfamily"/>
    <property type="match status" value="2"/>
</dbReference>
<dbReference type="OrthoDB" id="428260at2759"/>
<dbReference type="SUPFAM" id="SSF56601">
    <property type="entry name" value="beta-lactamase/transpeptidase-like"/>
    <property type="match status" value="1"/>
</dbReference>
<dbReference type="Proteomes" id="UP000701801">
    <property type="component" value="Unassembled WGS sequence"/>
</dbReference>
<comment type="similarity">
    <text evidence="1">Belongs to the class-A beta-lactamase family.</text>
</comment>
<keyword evidence="5" id="KW-1185">Reference proteome</keyword>
<sequence>MQSDTIPWIASCTKLMTAISALQCVERGLIGLDEDIETVLPEVGKFGVLTGLDDAGEPVLVPKEGKITIRLQWVGKLIERVSGETLEVYMAKHIWNPLNIKDITFFPNRNPDLKDRMAHISSLDPSGGKSFPVPDDFDMNAGCKECMGGGGAYTSANTYMQLLVAVLNSDPKLLAPESWKEFFKPQLEQQQVEAMQTVMSSQELGSFYRMYIPTTAKKNWSFGGLLLEEGCEGMSGGTMLWGGVPCVTWFVDREAGVCGFAGTQMVPPMAPTIVGLHGNFHHEILGIAKE</sequence>
<evidence type="ECO:0000313" key="4">
    <source>
        <dbReference type="EMBL" id="CAG8983666.1"/>
    </source>
</evidence>
<gene>
    <name evidence="4" type="ORF">HYALB_00004098</name>
</gene>